<dbReference type="GO" id="GO:0003677">
    <property type="term" value="F:DNA binding"/>
    <property type="evidence" value="ECO:0007669"/>
    <property type="project" value="UniProtKB-KW"/>
</dbReference>
<evidence type="ECO:0000313" key="4">
    <source>
        <dbReference type="Proteomes" id="UP000295371"/>
    </source>
</evidence>
<dbReference type="GO" id="GO:0003700">
    <property type="term" value="F:DNA-binding transcription factor activity"/>
    <property type="evidence" value="ECO:0007669"/>
    <property type="project" value="InterPro"/>
</dbReference>
<dbReference type="Proteomes" id="UP000295371">
    <property type="component" value="Unassembled WGS sequence"/>
</dbReference>
<proteinExistence type="predicted"/>
<feature type="region of interest" description="Disordered" evidence="1">
    <location>
        <begin position="158"/>
        <end position="193"/>
    </location>
</feature>
<dbReference type="AlphaFoldDB" id="A0A4R7JAA3"/>
<dbReference type="Pfam" id="PF12802">
    <property type="entry name" value="MarR_2"/>
    <property type="match status" value="1"/>
</dbReference>
<dbReference type="GO" id="GO:0006950">
    <property type="term" value="P:response to stress"/>
    <property type="evidence" value="ECO:0007669"/>
    <property type="project" value="TreeGrafter"/>
</dbReference>
<evidence type="ECO:0000259" key="2">
    <source>
        <dbReference type="PROSITE" id="PS50995"/>
    </source>
</evidence>
<dbReference type="PROSITE" id="PS50995">
    <property type="entry name" value="HTH_MARR_2"/>
    <property type="match status" value="1"/>
</dbReference>
<dbReference type="SUPFAM" id="SSF46785">
    <property type="entry name" value="Winged helix' DNA-binding domain"/>
    <property type="match status" value="1"/>
</dbReference>
<dbReference type="EMBL" id="SOAW01000001">
    <property type="protein sequence ID" value="TDT33547.1"/>
    <property type="molecule type" value="Genomic_DNA"/>
</dbReference>
<organism evidence="3 4">
    <name type="scientific">Naumannella halotolerans</name>
    <dbReference type="NCBI Taxonomy" id="993414"/>
    <lineage>
        <taxon>Bacteria</taxon>
        <taxon>Bacillati</taxon>
        <taxon>Actinomycetota</taxon>
        <taxon>Actinomycetes</taxon>
        <taxon>Propionibacteriales</taxon>
        <taxon>Propionibacteriaceae</taxon>
        <taxon>Naumannella</taxon>
    </lineage>
</organism>
<gene>
    <name evidence="3" type="ORF">CLV29_1169</name>
</gene>
<sequence>MNGLAHPERVALARLRALLELLPNALDKELAAIGLTSFEYVLLEALAEAAEGRMRLSALAARTNATLPRLSRVASGLERKGLIVRAACELDGRATNAVLTDLGRQRYAEAAPRYAEAVRRLILDGLADGGVEQLAGLSLAILARLDPEGRLEVTAGPVAAESSTDADAAVPCSADPRPCRADPEPSVQAVAER</sequence>
<dbReference type="SMART" id="SM00347">
    <property type="entry name" value="HTH_MARR"/>
    <property type="match status" value="1"/>
</dbReference>
<evidence type="ECO:0000313" key="3">
    <source>
        <dbReference type="EMBL" id="TDT33547.1"/>
    </source>
</evidence>
<name>A0A4R7JAA3_9ACTN</name>
<keyword evidence="3" id="KW-0238">DNA-binding</keyword>
<dbReference type="InterPro" id="IPR036390">
    <property type="entry name" value="WH_DNA-bd_sf"/>
</dbReference>
<comment type="caution">
    <text evidence="3">The sequence shown here is derived from an EMBL/GenBank/DDBJ whole genome shotgun (WGS) entry which is preliminary data.</text>
</comment>
<accession>A0A4R7JAA3</accession>
<dbReference type="InterPro" id="IPR000835">
    <property type="entry name" value="HTH_MarR-typ"/>
</dbReference>
<reference evidence="3 4" key="1">
    <citation type="submission" date="2019-03" db="EMBL/GenBank/DDBJ databases">
        <title>Genomic Encyclopedia of Archaeal and Bacterial Type Strains, Phase II (KMG-II): from individual species to whole genera.</title>
        <authorList>
            <person name="Goeker M."/>
        </authorList>
    </citation>
    <scope>NUCLEOTIDE SEQUENCE [LARGE SCALE GENOMIC DNA]</scope>
    <source>
        <strain evidence="3 4">DSM 24323</strain>
    </source>
</reference>
<evidence type="ECO:0000256" key="1">
    <source>
        <dbReference type="SAM" id="MobiDB-lite"/>
    </source>
</evidence>
<dbReference type="InterPro" id="IPR036388">
    <property type="entry name" value="WH-like_DNA-bd_sf"/>
</dbReference>
<dbReference type="PANTHER" id="PTHR33164">
    <property type="entry name" value="TRANSCRIPTIONAL REGULATOR, MARR FAMILY"/>
    <property type="match status" value="1"/>
</dbReference>
<dbReference type="Gene3D" id="1.10.10.10">
    <property type="entry name" value="Winged helix-like DNA-binding domain superfamily/Winged helix DNA-binding domain"/>
    <property type="match status" value="1"/>
</dbReference>
<feature type="domain" description="HTH marR-type" evidence="2">
    <location>
        <begin position="8"/>
        <end position="143"/>
    </location>
</feature>
<dbReference type="InterPro" id="IPR039422">
    <property type="entry name" value="MarR/SlyA-like"/>
</dbReference>
<dbReference type="RefSeq" id="WP_133754044.1">
    <property type="nucleotide sequence ID" value="NZ_CP171129.1"/>
</dbReference>
<protein>
    <submittedName>
        <fullName evidence="3">DNA-binding MarR family transcriptional regulator</fullName>
    </submittedName>
</protein>
<dbReference type="OrthoDB" id="3526267at2"/>
<keyword evidence="4" id="KW-1185">Reference proteome</keyword>
<dbReference type="PANTHER" id="PTHR33164:SF99">
    <property type="entry name" value="MARR FAMILY REGULATORY PROTEIN"/>
    <property type="match status" value="1"/>
</dbReference>